<evidence type="ECO:0000256" key="1">
    <source>
        <dbReference type="SAM" id="Phobius"/>
    </source>
</evidence>
<evidence type="ECO:0008006" key="4">
    <source>
        <dbReference type="Google" id="ProtNLM"/>
    </source>
</evidence>
<accession>A0A250WYI9</accession>
<protein>
    <recommendedName>
        <fullName evidence="4">Thioredoxin domain-containing protein</fullName>
    </recommendedName>
</protein>
<dbReference type="Gene3D" id="3.40.30.10">
    <property type="entry name" value="Glutaredoxin"/>
    <property type="match status" value="1"/>
</dbReference>
<keyword evidence="3" id="KW-1185">Reference proteome</keyword>
<feature type="transmembrane region" description="Helical" evidence="1">
    <location>
        <begin position="15"/>
        <end position="37"/>
    </location>
</feature>
<evidence type="ECO:0000313" key="3">
    <source>
        <dbReference type="Proteomes" id="UP000232323"/>
    </source>
</evidence>
<gene>
    <name evidence="2" type="ORF">CEUSTIGMA_g3013.t1</name>
</gene>
<proteinExistence type="predicted"/>
<dbReference type="OrthoDB" id="20229at2759"/>
<organism evidence="2 3">
    <name type="scientific">Chlamydomonas eustigma</name>
    <dbReference type="NCBI Taxonomy" id="1157962"/>
    <lineage>
        <taxon>Eukaryota</taxon>
        <taxon>Viridiplantae</taxon>
        <taxon>Chlorophyta</taxon>
        <taxon>core chlorophytes</taxon>
        <taxon>Chlorophyceae</taxon>
        <taxon>CS clade</taxon>
        <taxon>Chlamydomonadales</taxon>
        <taxon>Chlamydomonadaceae</taxon>
        <taxon>Chlamydomonas</taxon>
    </lineage>
</organism>
<evidence type="ECO:0000313" key="2">
    <source>
        <dbReference type="EMBL" id="GAX75570.1"/>
    </source>
</evidence>
<name>A0A250WYI9_9CHLO</name>
<dbReference type="AlphaFoldDB" id="A0A250WYI9"/>
<keyword evidence="1" id="KW-1133">Transmembrane helix</keyword>
<keyword evidence="1" id="KW-0812">Transmembrane</keyword>
<sequence>MSSALLSKFNELPKILLLLLSEFYIVNLLILSTYFWVRLVYRDEKINMTAITYDYLWHNVKDTTKADFQTWEMQFFGAIAFTAAWRIYRACTSAASACFTALGYTQLFVGVMSFLVNEALCLQYAIAFGLVFLLIEQPCYKAEDEVEVFTPVLIQEKVRSAASPGVAYLVFLHTKWSISSMHAYTIFSELSRQYTSERITFAKLDLSVWPNWSKKLGVDISPQSWQLPTIILYENGLELKRLPKRSGKELRRDTIVKAFELDMRLATSKQARVSKLE</sequence>
<keyword evidence="1" id="KW-0472">Membrane</keyword>
<dbReference type="Proteomes" id="UP000232323">
    <property type="component" value="Unassembled WGS sequence"/>
</dbReference>
<reference evidence="2 3" key="1">
    <citation type="submission" date="2017-08" db="EMBL/GenBank/DDBJ databases">
        <title>Acidophilic green algal genome provides insights into adaptation to an acidic environment.</title>
        <authorList>
            <person name="Hirooka S."/>
            <person name="Hirose Y."/>
            <person name="Kanesaki Y."/>
            <person name="Higuchi S."/>
            <person name="Fujiwara T."/>
            <person name="Onuma R."/>
            <person name="Era A."/>
            <person name="Ohbayashi R."/>
            <person name="Uzuka A."/>
            <person name="Nozaki H."/>
            <person name="Yoshikawa H."/>
            <person name="Miyagishima S.Y."/>
        </authorList>
    </citation>
    <scope>NUCLEOTIDE SEQUENCE [LARGE SCALE GENOMIC DNA]</scope>
    <source>
        <strain evidence="2 3">NIES-2499</strain>
    </source>
</reference>
<dbReference type="SUPFAM" id="SSF52833">
    <property type="entry name" value="Thioredoxin-like"/>
    <property type="match status" value="1"/>
</dbReference>
<comment type="caution">
    <text evidence="2">The sequence shown here is derived from an EMBL/GenBank/DDBJ whole genome shotgun (WGS) entry which is preliminary data.</text>
</comment>
<dbReference type="InterPro" id="IPR036249">
    <property type="entry name" value="Thioredoxin-like_sf"/>
</dbReference>
<dbReference type="EMBL" id="BEGY01000013">
    <property type="protein sequence ID" value="GAX75570.1"/>
    <property type="molecule type" value="Genomic_DNA"/>
</dbReference>